<accession>A0ABY7C6Z7</accession>
<dbReference type="RefSeq" id="WP_268882041.1">
    <property type="nucleotide sequence ID" value="NZ_CP114029.1"/>
</dbReference>
<name>A0ABY7C6Z7_9HYPH</name>
<dbReference type="EMBL" id="CP114029">
    <property type="protein sequence ID" value="WAP69605.1"/>
    <property type="molecule type" value="Genomic_DNA"/>
</dbReference>
<organism evidence="1 2">
    <name type="scientific">Jiella pelagia</name>
    <dbReference type="NCBI Taxonomy" id="2986949"/>
    <lineage>
        <taxon>Bacteria</taxon>
        <taxon>Pseudomonadati</taxon>
        <taxon>Pseudomonadota</taxon>
        <taxon>Alphaproteobacteria</taxon>
        <taxon>Hyphomicrobiales</taxon>
        <taxon>Aurantimonadaceae</taxon>
        <taxon>Jiella</taxon>
    </lineage>
</organism>
<dbReference type="Proteomes" id="UP001164020">
    <property type="component" value="Chromosome"/>
</dbReference>
<gene>
    <name evidence="1" type="primary">puhC</name>
    <name evidence="1" type="ORF">OH818_05090</name>
</gene>
<evidence type="ECO:0000313" key="1">
    <source>
        <dbReference type="EMBL" id="WAP69605.1"/>
    </source>
</evidence>
<dbReference type="NCBIfam" id="TIGR03054">
    <property type="entry name" value="photo_alph_chp1"/>
    <property type="match status" value="1"/>
</dbReference>
<keyword evidence="2" id="KW-1185">Reference proteome</keyword>
<reference evidence="1" key="1">
    <citation type="submission" date="2022-12" db="EMBL/GenBank/DDBJ databases">
        <title>Jiella pelagia sp. nov., isolated from phosphonate enriched culture of Northwest Pacific surface seawater.</title>
        <authorList>
            <person name="Shin D.Y."/>
            <person name="Hwang C.Y."/>
        </authorList>
    </citation>
    <scope>NUCLEOTIDE SEQUENCE</scope>
    <source>
        <strain evidence="1">HL-NP1</strain>
    </source>
</reference>
<evidence type="ECO:0000313" key="2">
    <source>
        <dbReference type="Proteomes" id="UP001164020"/>
    </source>
</evidence>
<protein>
    <submittedName>
        <fullName evidence="1">Photosynthetic complex assembly protein PuhC</fullName>
    </submittedName>
</protein>
<proteinExistence type="predicted"/>
<sequence length="170" mass="17746">MKSLAAAIRNGSIKLTPDQDRPIPKPILFSAGALALFALLAIAGGRTTGIGVAATPEVETIAHRDLQLAEHGDGSAAVIDAASRDTLIEVGPESGAFAVEVLRNLARDRIRKGASTEGPYILALKADGRLVVEDPQTRQQVELRAFGKLQAEVFADLMPAPDAATKGSAK</sequence>
<dbReference type="InterPro" id="IPR017495">
    <property type="entry name" value="PuhC"/>
</dbReference>